<name>A0A517LHA3_9PEZI</name>
<dbReference type="EMBL" id="CP042196">
    <property type="protein sequence ID" value="QDS74999.1"/>
    <property type="molecule type" value="Genomic_DNA"/>
</dbReference>
<accession>A0A517LHA3</accession>
<organism evidence="2 3">
    <name type="scientific">Venturia effusa</name>
    <dbReference type="NCBI Taxonomy" id="50376"/>
    <lineage>
        <taxon>Eukaryota</taxon>
        <taxon>Fungi</taxon>
        <taxon>Dikarya</taxon>
        <taxon>Ascomycota</taxon>
        <taxon>Pezizomycotina</taxon>
        <taxon>Dothideomycetes</taxon>
        <taxon>Pleosporomycetidae</taxon>
        <taxon>Venturiales</taxon>
        <taxon>Venturiaceae</taxon>
        <taxon>Venturia</taxon>
    </lineage>
</organism>
<feature type="compositionally biased region" description="Basic and acidic residues" evidence="1">
    <location>
        <begin position="11"/>
        <end position="20"/>
    </location>
</feature>
<feature type="region of interest" description="Disordered" evidence="1">
    <location>
        <begin position="720"/>
        <end position="762"/>
    </location>
</feature>
<dbReference type="AlphaFoldDB" id="A0A517LHA3"/>
<feature type="compositionally biased region" description="Basic residues" evidence="1">
    <location>
        <begin position="1"/>
        <end position="10"/>
    </location>
</feature>
<protein>
    <submittedName>
        <fullName evidence="2">Uncharacterized protein</fullName>
    </submittedName>
</protein>
<feature type="compositionally biased region" description="Low complexity" evidence="1">
    <location>
        <begin position="491"/>
        <end position="500"/>
    </location>
</feature>
<feature type="region of interest" description="Disordered" evidence="1">
    <location>
        <begin position="98"/>
        <end position="190"/>
    </location>
</feature>
<dbReference type="Proteomes" id="UP000316270">
    <property type="component" value="Chromosome 12"/>
</dbReference>
<gene>
    <name evidence="2" type="ORF">FKW77_005563</name>
</gene>
<proteinExistence type="predicted"/>
<feature type="compositionally biased region" description="Basic residues" evidence="1">
    <location>
        <begin position="750"/>
        <end position="762"/>
    </location>
</feature>
<feature type="compositionally biased region" description="Polar residues" evidence="1">
    <location>
        <begin position="119"/>
        <end position="131"/>
    </location>
</feature>
<feature type="region of interest" description="Disordered" evidence="1">
    <location>
        <begin position="213"/>
        <end position="252"/>
    </location>
</feature>
<reference evidence="2 3" key="1">
    <citation type="submission" date="2019-07" db="EMBL/GenBank/DDBJ databases">
        <title>Finished genome of Venturia effusa.</title>
        <authorList>
            <person name="Young C.A."/>
            <person name="Cox M.P."/>
            <person name="Ganley A.R.D."/>
            <person name="David W.J."/>
        </authorList>
    </citation>
    <scope>NUCLEOTIDE SEQUENCE [LARGE SCALE GENOMIC DNA]</scope>
    <source>
        <strain evidence="3">albino</strain>
    </source>
</reference>
<feature type="compositionally biased region" description="Basic and acidic residues" evidence="1">
    <location>
        <begin position="236"/>
        <end position="248"/>
    </location>
</feature>
<feature type="region of interest" description="Disordered" evidence="1">
    <location>
        <begin position="1"/>
        <end position="33"/>
    </location>
</feature>
<dbReference type="OrthoDB" id="10481571at2759"/>
<feature type="region of interest" description="Disordered" evidence="1">
    <location>
        <begin position="353"/>
        <end position="378"/>
    </location>
</feature>
<feature type="region of interest" description="Disordered" evidence="1">
    <location>
        <begin position="658"/>
        <end position="685"/>
    </location>
</feature>
<sequence>MAIFNRRKSEKKPGVQEKKSPVVSPIEKQTPHPKYVHVPQHAAADSLNVKVPTARPDMRELVRREMTAPGTSKLVAPKLKSTNSWSAGDLTIATILEQGPARHSSRHSSFNAAHRRPTYRSSTSLGRSPLSNIIVEEELSETTGDTPAESTSSSDDGLEMKHGKSKLHVPAKEASAAKPTPELVSEPLAETSKALQLNPPITDKVDSFVDLPSEGSPVATVSPSADAYVRKSSPNLEERPTTPDRSLHLDLAIPPKSPTIDVFIESPKDDWFAENSRISRAFLENSAAEEAQEELHAPSIPKDSIEIPVESKAATDQSPMLESCATSLATGSQSEAPVNDSSVLESCASSMDLLQTPPASRGRLRQSESVDDGRSSSLGRAEHNEYIARQANAYNTVLGHLYPAGRSVTSPPDSMRHLHQSQRVSNQSPSRDGCRESLSVLQESTAQPPRLAHQAQLHEGSRRSPSVSSGSPSQSRRLSQQTQRYEGRRQSNSISSESSHSLWVPYHTQQADASFARVDMLMNQAGTQRFNTMIFHGHVSQTPEPSFVDYSGGIAFTRHGSFDSSSRVSDSRCMTATDDRLAAAQIESTYRQSAIDLFLNENTDSSSHCSRNDSESTVSMNDSGYASNSKYHTYSTSDSNNQHDSQCAYSVSSASNSISGKSHAYTNSDVSSLFPPPQVPNDPHRKLAQVLGNDFRPEAPQSAPAPLKERPLLMTEFLRSEEPPMVTRLEYPPSPPPAPKDMNLPGAEPKKKKSFMGRMRTK</sequence>
<evidence type="ECO:0000313" key="2">
    <source>
        <dbReference type="EMBL" id="QDS74999.1"/>
    </source>
</evidence>
<feature type="compositionally biased region" description="Basic and acidic residues" evidence="1">
    <location>
        <begin position="365"/>
        <end position="378"/>
    </location>
</feature>
<feature type="region of interest" description="Disordered" evidence="1">
    <location>
        <begin position="602"/>
        <end position="624"/>
    </location>
</feature>
<feature type="compositionally biased region" description="Low complexity" evidence="1">
    <location>
        <begin position="463"/>
        <end position="484"/>
    </location>
</feature>
<feature type="compositionally biased region" description="Polar residues" evidence="1">
    <location>
        <begin position="141"/>
        <end position="155"/>
    </location>
</feature>
<evidence type="ECO:0000313" key="3">
    <source>
        <dbReference type="Proteomes" id="UP000316270"/>
    </source>
</evidence>
<evidence type="ECO:0000256" key="1">
    <source>
        <dbReference type="SAM" id="MobiDB-lite"/>
    </source>
</evidence>
<keyword evidence="3" id="KW-1185">Reference proteome</keyword>
<feature type="compositionally biased region" description="Polar residues" evidence="1">
    <location>
        <begin position="421"/>
        <end position="430"/>
    </location>
</feature>
<feature type="region of interest" description="Disordered" evidence="1">
    <location>
        <begin position="405"/>
        <end position="500"/>
    </location>
</feature>